<dbReference type="InterPro" id="IPR023214">
    <property type="entry name" value="HAD_sf"/>
</dbReference>
<evidence type="ECO:0000313" key="12">
    <source>
        <dbReference type="EMBL" id="KAG2325849.1"/>
    </source>
</evidence>
<dbReference type="GO" id="GO:0050307">
    <property type="term" value="F:sucrose-phosphate phosphatase activity"/>
    <property type="evidence" value="ECO:0007669"/>
    <property type="project" value="UniProtKB-UniRule"/>
</dbReference>
<evidence type="ECO:0000256" key="2">
    <source>
        <dbReference type="ARBA" id="ARBA00003645"/>
    </source>
</evidence>
<dbReference type="AlphaFoldDB" id="A0A8X7WA40"/>
<dbReference type="Proteomes" id="UP000886595">
    <property type="component" value="Unassembled WGS sequence"/>
</dbReference>
<dbReference type="InterPro" id="IPR006379">
    <property type="entry name" value="HAD-SF_hydro_IIB"/>
</dbReference>
<reference evidence="12 13" key="1">
    <citation type="submission" date="2020-02" db="EMBL/GenBank/DDBJ databases">
        <authorList>
            <person name="Ma Q."/>
            <person name="Huang Y."/>
            <person name="Song X."/>
            <person name="Pei D."/>
        </authorList>
    </citation>
    <scope>NUCLEOTIDE SEQUENCE [LARGE SCALE GENOMIC DNA]</scope>
    <source>
        <strain evidence="12">Sxm20200214</strain>
        <tissue evidence="12">Leaf</tissue>
    </source>
</reference>
<dbReference type="Gene3D" id="3.90.1070.10">
    <property type="match status" value="1"/>
</dbReference>
<comment type="catalytic activity">
    <reaction evidence="8 9">
        <text>sucrose 6(F)-phosphate + H2O = sucrose + phosphate</text>
        <dbReference type="Rhea" id="RHEA:19289"/>
        <dbReference type="ChEBI" id="CHEBI:15377"/>
        <dbReference type="ChEBI" id="CHEBI:17992"/>
        <dbReference type="ChEBI" id="CHEBI:43474"/>
        <dbReference type="ChEBI" id="CHEBI:57723"/>
        <dbReference type="EC" id="3.1.3.24"/>
    </reaction>
</comment>
<proteinExistence type="inferred from homology"/>
<dbReference type="InterPro" id="IPR012847">
    <property type="entry name" value="Sucrose_phosphatase_pln/cyn"/>
</dbReference>
<dbReference type="EMBL" id="JAAMPC010000002">
    <property type="protein sequence ID" value="KAG2325849.1"/>
    <property type="molecule type" value="Genomic_DNA"/>
</dbReference>
<dbReference type="NCBIfam" id="TIGR01482">
    <property type="entry name" value="SPP-subfamily"/>
    <property type="match status" value="1"/>
</dbReference>
<dbReference type="InterPro" id="IPR032710">
    <property type="entry name" value="NTF2-like_dom_sf"/>
</dbReference>
<dbReference type="SFLD" id="SFLDF00043">
    <property type="entry name" value="sucrose-phosphatase"/>
    <property type="match status" value="1"/>
</dbReference>
<dbReference type="InterPro" id="IPR013679">
    <property type="entry name" value="SPP_C"/>
</dbReference>
<dbReference type="PANTHER" id="PTHR46521:SF13">
    <property type="entry name" value="SUCROSE-PHOSPHATASE 3B-RELATED"/>
    <property type="match status" value="1"/>
</dbReference>
<dbReference type="GO" id="GO:0005986">
    <property type="term" value="P:sucrose biosynthetic process"/>
    <property type="evidence" value="ECO:0007669"/>
    <property type="project" value="UniProtKB-UniRule"/>
</dbReference>
<dbReference type="EC" id="3.1.3.24" evidence="9"/>
<dbReference type="FunFam" id="3.90.1070.10:FF:000002">
    <property type="entry name" value="Probable sucrose-phosphatase 1"/>
    <property type="match status" value="1"/>
</dbReference>
<dbReference type="GO" id="GO:0000287">
    <property type="term" value="F:magnesium ion binding"/>
    <property type="evidence" value="ECO:0007669"/>
    <property type="project" value="UniProtKB-UniRule"/>
</dbReference>
<comment type="function">
    <text evidence="2 9">Catalyzes the final step of sucrose synthesis.</text>
</comment>
<dbReference type="SUPFAM" id="SSF54427">
    <property type="entry name" value="NTF2-like"/>
    <property type="match status" value="1"/>
</dbReference>
<dbReference type="SFLD" id="SFLDS00003">
    <property type="entry name" value="Haloacid_Dehalogenase"/>
    <property type="match status" value="1"/>
</dbReference>
<keyword evidence="6 9" id="KW-0378">Hydrolase</keyword>
<dbReference type="Pfam" id="PF08472">
    <property type="entry name" value="S6PP_C"/>
    <property type="match status" value="1"/>
</dbReference>
<dbReference type="NCBIfam" id="TIGR01485">
    <property type="entry name" value="SPP_plant-cyano"/>
    <property type="match status" value="1"/>
</dbReference>
<comment type="subunit">
    <text evidence="5 9">Homodimer.</text>
</comment>
<comment type="similarity">
    <text evidence="4 9">Belongs to the sucrose phosphatase family.</text>
</comment>
<dbReference type="Gene3D" id="3.10.450.50">
    <property type="match status" value="1"/>
</dbReference>
<keyword evidence="13" id="KW-1185">Reference proteome</keyword>
<evidence type="ECO:0000256" key="8">
    <source>
        <dbReference type="ARBA" id="ARBA00048036"/>
    </source>
</evidence>
<dbReference type="SFLD" id="SFLDG01141">
    <property type="entry name" value="C2.B.1:_Sucrose_Phosphatase_Li"/>
    <property type="match status" value="1"/>
</dbReference>
<dbReference type="Pfam" id="PF05116">
    <property type="entry name" value="S6PP"/>
    <property type="match status" value="1"/>
</dbReference>
<accession>A0A8X7WA40</accession>
<organism evidence="12 13">
    <name type="scientific">Brassica carinata</name>
    <name type="common">Ethiopian mustard</name>
    <name type="synonym">Abyssinian cabbage</name>
    <dbReference type="NCBI Taxonomy" id="52824"/>
    <lineage>
        <taxon>Eukaryota</taxon>
        <taxon>Viridiplantae</taxon>
        <taxon>Streptophyta</taxon>
        <taxon>Embryophyta</taxon>
        <taxon>Tracheophyta</taxon>
        <taxon>Spermatophyta</taxon>
        <taxon>Magnoliopsida</taxon>
        <taxon>eudicotyledons</taxon>
        <taxon>Gunneridae</taxon>
        <taxon>Pentapetalae</taxon>
        <taxon>rosids</taxon>
        <taxon>malvids</taxon>
        <taxon>Brassicales</taxon>
        <taxon>Brassicaceae</taxon>
        <taxon>Brassiceae</taxon>
        <taxon>Brassica</taxon>
    </lineage>
</organism>
<evidence type="ECO:0000256" key="7">
    <source>
        <dbReference type="ARBA" id="ARBA00022842"/>
    </source>
</evidence>
<feature type="domain" description="Sucrose phosphatase-like" evidence="10">
    <location>
        <begin position="12"/>
        <end position="264"/>
    </location>
</feature>
<feature type="domain" description="Sucrose-phosphatase C-terminal" evidence="11">
    <location>
        <begin position="287"/>
        <end position="385"/>
    </location>
</feature>
<dbReference type="PANTHER" id="PTHR46521">
    <property type="entry name" value="SUCROSE-PHOSPHATASE 2-RELATED"/>
    <property type="match status" value="1"/>
</dbReference>
<protein>
    <recommendedName>
        <fullName evidence="9">Sucrose-phosphatase</fullName>
        <ecNumber evidence="9">3.1.3.24</ecNumber>
    </recommendedName>
</protein>
<dbReference type="InterPro" id="IPR036412">
    <property type="entry name" value="HAD-like_sf"/>
</dbReference>
<dbReference type="InterPro" id="IPR006380">
    <property type="entry name" value="SPP-like_dom"/>
</dbReference>
<comment type="cofactor">
    <cofactor evidence="1 9">
        <name>Mg(2+)</name>
        <dbReference type="ChEBI" id="CHEBI:18420"/>
    </cofactor>
</comment>
<dbReference type="InterPro" id="IPR051518">
    <property type="entry name" value="Sucrose_Phosphatase"/>
</dbReference>
<dbReference type="CDD" id="cd02605">
    <property type="entry name" value="HAD_SPP"/>
    <property type="match status" value="1"/>
</dbReference>
<dbReference type="NCBIfam" id="TIGR01484">
    <property type="entry name" value="HAD-SF-IIB"/>
    <property type="match status" value="1"/>
</dbReference>
<evidence type="ECO:0000256" key="4">
    <source>
        <dbReference type="ARBA" id="ARBA00007211"/>
    </source>
</evidence>
<keyword evidence="7 9" id="KW-0460">Magnesium</keyword>
<comment type="caution">
    <text evidence="12">The sequence shown here is derived from an EMBL/GenBank/DDBJ whole genome shotgun (WGS) entry which is preliminary data.</text>
</comment>
<dbReference type="SFLD" id="SFLDG01140">
    <property type="entry name" value="C2.B:_Phosphomannomutase_and_P"/>
    <property type="match status" value="1"/>
</dbReference>
<evidence type="ECO:0000256" key="6">
    <source>
        <dbReference type="ARBA" id="ARBA00022801"/>
    </source>
</evidence>
<evidence type="ECO:0000259" key="11">
    <source>
        <dbReference type="Pfam" id="PF08472"/>
    </source>
</evidence>
<evidence type="ECO:0000256" key="3">
    <source>
        <dbReference type="ARBA" id="ARBA00005070"/>
    </source>
</evidence>
<comment type="pathway">
    <text evidence="3 9">Glycan biosynthesis; sucrose biosynthesis; sucrose from D-fructose 6-phosphate and UDP-alpha-D-glucose: step 2/2.</text>
</comment>
<sequence length="453" mass="51735">MVIMERLKSPPPLVIVSDLDHTMVDHQDHDNLSLLRFNSLWEDAYRRDSLLVFSTARSPVLYRELRKEKPLLTPDVIITSIGTEIAFGNSMVPDHSWVETLNTCKWNREIVLEETRKFPELTLQPKTEQRLHKVSFYIDEGKGEAVTKELSVLLEKRGLDVKIIHSWGMNLDVIPRGGGKGEALEYLLKKLKAEGMFPVNTLACGDSEHDAELFSIPDVHGVMVSNSQEELLKWHTENALNNSKLIHSSERCADGILQAIDYFKLGPTLSPRDDSEFLNGKTDIANPGQEVVRFYLFYERLRRGEIKKCETYLTSFKESCQQDAVFFHPSGAEKSLRDTIDELSKYHGDKSGKKFWVWVDQVLVIDNIPGKCIVKFDKWEQCGKNAIFGDLYQQVLLVNDTDGLLLLAEDERKCCTTTVEFTSKGGGCLVWEQVKQIWSEESELNDENSCWII</sequence>
<evidence type="ECO:0000256" key="1">
    <source>
        <dbReference type="ARBA" id="ARBA00001946"/>
    </source>
</evidence>
<dbReference type="SUPFAM" id="SSF56784">
    <property type="entry name" value="HAD-like"/>
    <property type="match status" value="1"/>
</dbReference>
<evidence type="ECO:0000256" key="9">
    <source>
        <dbReference type="RuleBase" id="RU368007"/>
    </source>
</evidence>
<evidence type="ECO:0000313" key="13">
    <source>
        <dbReference type="Proteomes" id="UP000886595"/>
    </source>
</evidence>
<gene>
    <name evidence="12" type="ORF">Bca52824_008577</name>
</gene>
<dbReference type="OrthoDB" id="531008at2759"/>
<evidence type="ECO:0000259" key="10">
    <source>
        <dbReference type="Pfam" id="PF05116"/>
    </source>
</evidence>
<name>A0A8X7WA40_BRACI</name>
<evidence type="ECO:0000256" key="5">
    <source>
        <dbReference type="ARBA" id="ARBA00011738"/>
    </source>
</evidence>
<dbReference type="Gene3D" id="3.40.50.1000">
    <property type="entry name" value="HAD superfamily/HAD-like"/>
    <property type="match status" value="1"/>
</dbReference>